<proteinExistence type="predicted"/>
<name>A0A1F5YWC4_9BACT</name>
<sequence>MKNRQIDEKLMLLRDLGSMIQAELTRVRKDFEWITVKNRSEVLMDGQARSRKHISISRIVKEAENRFPELGRESISDALYSLIGN</sequence>
<organism evidence="1 2">
    <name type="scientific">Candidatus Gottesmanbacteria bacterium RBG_16_52_11</name>
    <dbReference type="NCBI Taxonomy" id="1798374"/>
    <lineage>
        <taxon>Bacteria</taxon>
        <taxon>Candidatus Gottesmaniibacteriota</taxon>
    </lineage>
</organism>
<comment type="caution">
    <text evidence="1">The sequence shown here is derived from an EMBL/GenBank/DDBJ whole genome shotgun (WGS) entry which is preliminary data.</text>
</comment>
<dbReference type="Proteomes" id="UP000178448">
    <property type="component" value="Unassembled WGS sequence"/>
</dbReference>
<gene>
    <name evidence="1" type="ORF">A2Z33_04400</name>
</gene>
<protein>
    <submittedName>
        <fullName evidence="1">Uncharacterized protein</fullName>
    </submittedName>
</protein>
<evidence type="ECO:0000313" key="1">
    <source>
        <dbReference type="EMBL" id="OGG04383.1"/>
    </source>
</evidence>
<evidence type="ECO:0000313" key="2">
    <source>
        <dbReference type="Proteomes" id="UP000178448"/>
    </source>
</evidence>
<reference evidence="1 2" key="1">
    <citation type="journal article" date="2016" name="Nat. Commun.">
        <title>Thousands of microbial genomes shed light on interconnected biogeochemical processes in an aquifer system.</title>
        <authorList>
            <person name="Anantharaman K."/>
            <person name="Brown C.T."/>
            <person name="Hug L.A."/>
            <person name="Sharon I."/>
            <person name="Castelle C.J."/>
            <person name="Probst A.J."/>
            <person name="Thomas B.C."/>
            <person name="Singh A."/>
            <person name="Wilkins M.J."/>
            <person name="Karaoz U."/>
            <person name="Brodie E.L."/>
            <person name="Williams K.H."/>
            <person name="Hubbard S.S."/>
            <person name="Banfield J.F."/>
        </authorList>
    </citation>
    <scope>NUCLEOTIDE SEQUENCE [LARGE SCALE GENOMIC DNA]</scope>
</reference>
<dbReference type="AlphaFoldDB" id="A0A1F5YWC4"/>
<dbReference type="EMBL" id="MFJD01000003">
    <property type="protein sequence ID" value="OGG04383.1"/>
    <property type="molecule type" value="Genomic_DNA"/>
</dbReference>
<accession>A0A1F5YWC4</accession>